<keyword evidence="3" id="KW-1185">Reference proteome</keyword>
<gene>
    <name evidence="2" type="ORF">BQ4739_LOCUS19284</name>
</gene>
<proteinExistence type="predicted"/>
<feature type="region of interest" description="Disordered" evidence="1">
    <location>
        <begin position="69"/>
        <end position="100"/>
    </location>
</feature>
<dbReference type="EMBL" id="FNXT01001347">
    <property type="protein sequence ID" value="SZX78986.1"/>
    <property type="molecule type" value="Genomic_DNA"/>
</dbReference>
<evidence type="ECO:0000256" key="1">
    <source>
        <dbReference type="SAM" id="MobiDB-lite"/>
    </source>
</evidence>
<dbReference type="AlphaFoldDB" id="A0A383WQ95"/>
<name>A0A383WQ95_TETOB</name>
<feature type="region of interest" description="Disordered" evidence="1">
    <location>
        <begin position="31"/>
        <end position="56"/>
    </location>
</feature>
<dbReference type="Proteomes" id="UP000256970">
    <property type="component" value="Unassembled WGS sequence"/>
</dbReference>
<organism evidence="2 3">
    <name type="scientific">Tetradesmus obliquus</name>
    <name type="common">Green alga</name>
    <name type="synonym">Acutodesmus obliquus</name>
    <dbReference type="NCBI Taxonomy" id="3088"/>
    <lineage>
        <taxon>Eukaryota</taxon>
        <taxon>Viridiplantae</taxon>
        <taxon>Chlorophyta</taxon>
        <taxon>core chlorophytes</taxon>
        <taxon>Chlorophyceae</taxon>
        <taxon>CS clade</taxon>
        <taxon>Sphaeropleales</taxon>
        <taxon>Scenedesmaceae</taxon>
        <taxon>Tetradesmus</taxon>
    </lineage>
</organism>
<feature type="compositionally biased region" description="Low complexity" evidence="1">
    <location>
        <begin position="69"/>
        <end position="92"/>
    </location>
</feature>
<protein>
    <submittedName>
        <fullName evidence="2">Uncharacterized protein</fullName>
    </submittedName>
</protein>
<accession>A0A383WQ95</accession>
<reference evidence="2 3" key="1">
    <citation type="submission" date="2016-10" db="EMBL/GenBank/DDBJ databases">
        <authorList>
            <person name="Cai Z."/>
        </authorList>
    </citation>
    <scope>NUCLEOTIDE SEQUENCE [LARGE SCALE GENOMIC DNA]</scope>
</reference>
<sequence length="133" mass="14123">MASPAAFSKPACLPAGPQQHLNAEFDAFATTTTDNSSRIRSKAGPKATCAAPTHSNDRQALQDIAAAAAPCPAGGSAPAQQTAQTLPAEPAARPSNCQEEHVMTPKQLNVWLLETERTVANFNWEMARRGLIW</sequence>
<evidence type="ECO:0000313" key="2">
    <source>
        <dbReference type="EMBL" id="SZX78986.1"/>
    </source>
</evidence>
<evidence type="ECO:0000313" key="3">
    <source>
        <dbReference type="Proteomes" id="UP000256970"/>
    </source>
</evidence>